<dbReference type="InterPro" id="IPR043760">
    <property type="entry name" value="PycTM_dom"/>
</dbReference>
<evidence type="ECO:0000256" key="2">
    <source>
        <dbReference type="ARBA" id="ARBA00022475"/>
    </source>
</evidence>
<feature type="transmembrane region" description="Helical" evidence="8">
    <location>
        <begin position="132"/>
        <end position="150"/>
    </location>
</feature>
<dbReference type="GO" id="GO:0000166">
    <property type="term" value="F:nucleotide binding"/>
    <property type="evidence" value="ECO:0007669"/>
    <property type="project" value="UniProtKB-KW"/>
</dbReference>
<evidence type="ECO:0000313" key="10">
    <source>
        <dbReference type="EMBL" id="GCB92885.1"/>
    </source>
</evidence>
<accession>A0A401R5H1</accession>
<evidence type="ECO:0000256" key="3">
    <source>
        <dbReference type="ARBA" id="ARBA00022692"/>
    </source>
</evidence>
<dbReference type="EMBL" id="BHXC01000007">
    <property type="protein sequence ID" value="GCB92885.1"/>
    <property type="molecule type" value="Genomic_DNA"/>
</dbReference>
<evidence type="ECO:0000256" key="6">
    <source>
        <dbReference type="ARBA" id="ARBA00023118"/>
    </source>
</evidence>
<dbReference type="GO" id="GO:0005886">
    <property type="term" value="C:plasma membrane"/>
    <property type="evidence" value="ECO:0007669"/>
    <property type="project" value="UniProtKB-SubCell"/>
</dbReference>
<dbReference type="GO" id="GO:0051607">
    <property type="term" value="P:defense response to virus"/>
    <property type="evidence" value="ECO:0007669"/>
    <property type="project" value="UniProtKB-KW"/>
</dbReference>
<feature type="domain" description="Pycsar effector protein" evidence="9">
    <location>
        <begin position="9"/>
        <end position="146"/>
    </location>
</feature>
<evidence type="ECO:0000256" key="5">
    <source>
        <dbReference type="ARBA" id="ARBA00022989"/>
    </source>
</evidence>
<comment type="caution">
    <text evidence="10">The sequence shown here is derived from an EMBL/GenBank/DDBJ whole genome shotgun (WGS) entry which is preliminary data.</text>
</comment>
<comment type="subcellular location">
    <subcellularLocation>
        <location evidence="1">Cell membrane</location>
    </subcellularLocation>
</comment>
<name>A0A401R5H1_STRNR</name>
<reference evidence="10 11" key="1">
    <citation type="journal article" date="2019" name="Microbiol. Resour. Announc.">
        <title>Draft Genome Sequence of the Most Traditional epsilon-Poly-l-Lysine Producer, Streptomyces albulus NBRC14147.</title>
        <authorList>
            <person name="Yamanaka K."/>
            <person name="Hamano Y."/>
        </authorList>
    </citation>
    <scope>NUCLEOTIDE SEQUENCE [LARGE SCALE GENOMIC DNA]</scope>
    <source>
        <strain evidence="10 11">NBRC 14147</strain>
    </source>
</reference>
<dbReference type="RefSeq" id="WP_016572024.1">
    <property type="nucleotide sequence ID" value="NZ_BHXC01000007.1"/>
</dbReference>
<dbReference type="Proteomes" id="UP000288351">
    <property type="component" value="Unassembled WGS sequence"/>
</dbReference>
<protein>
    <submittedName>
        <fullName evidence="10">Integral membrane plasmid transfer protein</fullName>
    </submittedName>
</protein>
<evidence type="ECO:0000256" key="1">
    <source>
        <dbReference type="ARBA" id="ARBA00004236"/>
    </source>
</evidence>
<sequence length="151" mass="15455">MSYTTDSALSAAHADVKAEISRTDTKASLLLAFDGAVLAGVWSVASSIHLSTVARIVGAAGVTVLLGAVTLLLRTVRPNLGGARPVGFPLWATLTAGEVLDVLAVDDRAEHIATLSRIAVAKYGRLRRSINWTLTGGALLVAAGVLLGVAA</sequence>
<feature type="transmembrane region" description="Helical" evidence="8">
    <location>
        <begin position="29"/>
        <end position="50"/>
    </location>
</feature>
<proteinExistence type="predicted"/>
<evidence type="ECO:0000256" key="8">
    <source>
        <dbReference type="SAM" id="Phobius"/>
    </source>
</evidence>
<evidence type="ECO:0000256" key="4">
    <source>
        <dbReference type="ARBA" id="ARBA00022741"/>
    </source>
</evidence>
<keyword evidence="2" id="KW-1003">Cell membrane</keyword>
<keyword evidence="4" id="KW-0547">Nucleotide-binding</keyword>
<organism evidence="10 11">
    <name type="scientific">Streptomyces noursei</name>
    <name type="common">Streptomyces albulus</name>
    <dbReference type="NCBI Taxonomy" id="1971"/>
    <lineage>
        <taxon>Bacteria</taxon>
        <taxon>Bacillati</taxon>
        <taxon>Actinomycetota</taxon>
        <taxon>Actinomycetes</taxon>
        <taxon>Kitasatosporales</taxon>
        <taxon>Streptomycetaceae</taxon>
        <taxon>Streptomyces</taxon>
    </lineage>
</organism>
<keyword evidence="3 8" id="KW-0812">Transmembrane</keyword>
<evidence type="ECO:0000313" key="11">
    <source>
        <dbReference type="Proteomes" id="UP000288351"/>
    </source>
</evidence>
<keyword evidence="6" id="KW-0051">Antiviral defense</keyword>
<dbReference type="Pfam" id="PF18967">
    <property type="entry name" value="PycTM"/>
    <property type="match status" value="1"/>
</dbReference>
<gene>
    <name evidence="10" type="ORF">SALB_05660</name>
</gene>
<evidence type="ECO:0000256" key="7">
    <source>
        <dbReference type="ARBA" id="ARBA00023136"/>
    </source>
</evidence>
<keyword evidence="7 8" id="KW-0472">Membrane</keyword>
<evidence type="ECO:0000259" key="9">
    <source>
        <dbReference type="Pfam" id="PF18967"/>
    </source>
</evidence>
<feature type="transmembrane region" description="Helical" evidence="8">
    <location>
        <begin position="56"/>
        <end position="76"/>
    </location>
</feature>
<dbReference type="AlphaFoldDB" id="A0A401R5H1"/>
<keyword evidence="5 8" id="KW-1133">Transmembrane helix</keyword>